<dbReference type="Gene3D" id="3.30.70.260">
    <property type="match status" value="2"/>
</dbReference>
<dbReference type="CDD" id="cd04871">
    <property type="entry name" value="ACT_PSP_2"/>
    <property type="match status" value="1"/>
</dbReference>
<dbReference type="SUPFAM" id="SSF56784">
    <property type="entry name" value="HAD-like"/>
    <property type="match status" value="1"/>
</dbReference>
<dbReference type="GO" id="GO:0005737">
    <property type="term" value="C:cytoplasm"/>
    <property type="evidence" value="ECO:0007669"/>
    <property type="project" value="TreeGrafter"/>
</dbReference>
<evidence type="ECO:0000256" key="5">
    <source>
        <dbReference type="ARBA" id="ARBA00015196"/>
    </source>
</evidence>
<dbReference type="SFLD" id="SFLDF00029">
    <property type="entry name" value="phosphoserine_phosphatase"/>
    <property type="match status" value="1"/>
</dbReference>
<dbReference type="SFLD" id="SFLDG01136">
    <property type="entry name" value="C1.6:_Phosphoserine_Phosphatas"/>
    <property type="match status" value="1"/>
</dbReference>
<dbReference type="Pfam" id="PF21086">
    <property type="entry name" value="ACT_PSP_2"/>
    <property type="match status" value="1"/>
</dbReference>
<evidence type="ECO:0000256" key="8">
    <source>
        <dbReference type="ARBA" id="ARBA00022801"/>
    </source>
</evidence>
<dbReference type="SFLD" id="SFLDS00003">
    <property type="entry name" value="Haloacid_Dehalogenase"/>
    <property type="match status" value="1"/>
</dbReference>
<dbReference type="Gene3D" id="3.40.50.1000">
    <property type="entry name" value="HAD superfamily/HAD-like"/>
    <property type="match status" value="1"/>
</dbReference>
<keyword evidence="17" id="KW-1185">Reference proteome</keyword>
<gene>
    <name evidence="16" type="primary">serB</name>
    <name evidence="16" type="ORF">H4O21_14685</name>
</gene>
<sequence length="403" mass="44139">MKEIILINISGEDKPGLTSSITEILAGYGVNILDIGQAVIHDTLSLGFLIHIPEEAESSPVLRDVLFKAHELGVNIRFTPVTEDSYENWVEGQGKKRYIVTLLARQITAEHIARVTGVVAGNSLNIDRINRLSGRIPMRQLSEQSRSCVEFSVRGDPENPALIREQFLSLANELGVDISFQEDDVFRRNRRLVVFDMDSTLIEAEVIDELAKAAGVGEQVSEITESAMRGEIDFTESFKRRVALLKGLDESVLSEIAENLPVTEGAEKLVSTLNALGYTTAILSGGFNYFGQYLQKKLGIDYVHANELEIIDGKVTGNVTGIVVDGERKKELLKQIAEQEGVRLEQTIAVGDGANDLPMLGTAGLGIAFRAKPIVKESAEHSLSTLGLDAILYLIGYSDRDLD</sequence>
<dbReference type="PANTHER" id="PTHR43344:SF2">
    <property type="entry name" value="PHOSPHOSERINE PHOSPHATASE"/>
    <property type="match status" value="1"/>
</dbReference>
<dbReference type="Pfam" id="PF00702">
    <property type="entry name" value="Hydrolase"/>
    <property type="match status" value="1"/>
</dbReference>
<evidence type="ECO:0000256" key="4">
    <source>
        <dbReference type="ARBA" id="ARBA00012640"/>
    </source>
</evidence>
<dbReference type="InterPro" id="IPR002912">
    <property type="entry name" value="ACT_dom"/>
</dbReference>
<dbReference type="EC" id="3.1.3.3" evidence="4"/>
<dbReference type="AlphaFoldDB" id="A0A839IT40"/>
<evidence type="ECO:0000256" key="7">
    <source>
        <dbReference type="ARBA" id="ARBA00022723"/>
    </source>
</evidence>
<dbReference type="InterPro" id="IPR050582">
    <property type="entry name" value="HAD-like_SerB"/>
</dbReference>
<dbReference type="CDD" id="cd07500">
    <property type="entry name" value="HAD_PSP"/>
    <property type="match status" value="1"/>
</dbReference>
<dbReference type="UniPathway" id="UPA00135">
    <property type="reaction ID" value="UER00198"/>
</dbReference>
<evidence type="ECO:0000256" key="2">
    <source>
        <dbReference type="ARBA" id="ARBA00005135"/>
    </source>
</evidence>
<keyword evidence="9" id="KW-0460">Magnesium</keyword>
<evidence type="ECO:0000256" key="9">
    <source>
        <dbReference type="ARBA" id="ARBA00022842"/>
    </source>
</evidence>
<keyword evidence="6" id="KW-0028">Amino-acid biosynthesis</keyword>
<dbReference type="NCBIfam" id="TIGR00338">
    <property type="entry name" value="serB"/>
    <property type="match status" value="1"/>
</dbReference>
<dbReference type="GO" id="GO:0006564">
    <property type="term" value="P:L-serine biosynthetic process"/>
    <property type="evidence" value="ECO:0007669"/>
    <property type="project" value="UniProtKB-KW"/>
</dbReference>
<comment type="caution">
    <text evidence="16">The sequence shown here is derived from an EMBL/GenBank/DDBJ whole genome shotgun (WGS) entry which is preliminary data.</text>
</comment>
<evidence type="ECO:0000256" key="12">
    <source>
        <dbReference type="ARBA" id="ARBA00048138"/>
    </source>
</evidence>
<feature type="active site" description="Proton donor" evidence="14">
    <location>
        <position position="198"/>
    </location>
</feature>
<dbReference type="Proteomes" id="UP000565262">
    <property type="component" value="Unassembled WGS sequence"/>
</dbReference>
<dbReference type="Pfam" id="PF13740">
    <property type="entry name" value="ACT_6"/>
    <property type="match status" value="1"/>
</dbReference>
<evidence type="ECO:0000256" key="3">
    <source>
        <dbReference type="ARBA" id="ARBA00009184"/>
    </source>
</evidence>
<dbReference type="NCBIfam" id="TIGR01488">
    <property type="entry name" value="HAD-SF-IB"/>
    <property type="match status" value="1"/>
</dbReference>
<evidence type="ECO:0000313" key="17">
    <source>
        <dbReference type="Proteomes" id="UP000565262"/>
    </source>
</evidence>
<evidence type="ECO:0000313" key="16">
    <source>
        <dbReference type="EMBL" id="MBB1487850.1"/>
    </source>
</evidence>
<dbReference type="InterPro" id="IPR049148">
    <property type="entry name" value="PSP_ACT"/>
</dbReference>
<feature type="active site" description="Nucleophile" evidence="14">
    <location>
        <position position="196"/>
    </location>
</feature>
<comment type="catalytic activity">
    <reaction evidence="12">
        <text>O-phospho-L-serine + H2O = L-serine + phosphate</text>
        <dbReference type="Rhea" id="RHEA:21208"/>
        <dbReference type="ChEBI" id="CHEBI:15377"/>
        <dbReference type="ChEBI" id="CHEBI:33384"/>
        <dbReference type="ChEBI" id="CHEBI:43474"/>
        <dbReference type="ChEBI" id="CHEBI:57524"/>
        <dbReference type="EC" id="3.1.3.3"/>
    </reaction>
</comment>
<comment type="cofactor">
    <cofactor evidence="1">
        <name>Mg(2+)</name>
        <dbReference type="ChEBI" id="CHEBI:18420"/>
    </cofactor>
</comment>
<dbReference type="InterPro" id="IPR023214">
    <property type="entry name" value="HAD_sf"/>
</dbReference>
<dbReference type="RefSeq" id="WP_182809625.1">
    <property type="nucleotide sequence ID" value="NZ_JACJFM010000019.1"/>
</dbReference>
<dbReference type="InterPro" id="IPR045865">
    <property type="entry name" value="ACT-like_dom_sf"/>
</dbReference>
<name>A0A839IT40_9GAMM</name>
<organism evidence="16 17">
    <name type="scientific">Oceanospirillum sediminis</name>
    <dbReference type="NCBI Taxonomy" id="2760088"/>
    <lineage>
        <taxon>Bacteria</taxon>
        <taxon>Pseudomonadati</taxon>
        <taxon>Pseudomonadota</taxon>
        <taxon>Gammaproteobacteria</taxon>
        <taxon>Oceanospirillales</taxon>
        <taxon>Oceanospirillaceae</taxon>
        <taxon>Oceanospirillum</taxon>
    </lineage>
</organism>
<evidence type="ECO:0000259" key="15">
    <source>
        <dbReference type="PROSITE" id="PS51671"/>
    </source>
</evidence>
<accession>A0A839IT40</accession>
<dbReference type="SFLD" id="SFLDG01137">
    <property type="entry name" value="C1.6.1:_Phosphoserine_Phosphat"/>
    <property type="match status" value="1"/>
</dbReference>
<evidence type="ECO:0000256" key="10">
    <source>
        <dbReference type="ARBA" id="ARBA00023299"/>
    </source>
</evidence>
<keyword evidence="10" id="KW-0718">Serine biosynthesis</keyword>
<dbReference type="GO" id="GO:0036424">
    <property type="term" value="F:L-phosphoserine phosphatase activity"/>
    <property type="evidence" value="ECO:0007669"/>
    <property type="project" value="InterPro"/>
</dbReference>
<evidence type="ECO:0000256" key="13">
    <source>
        <dbReference type="ARBA" id="ARBA00048523"/>
    </source>
</evidence>
<evidence type="ECO:0000256" key="11">
    <source>
        <dbReference type="ARBA" id="ARBA00031693"/>
    </source>
</evidence>
<keyword evidence="8 16" id="KW-0378">Hydrolase</keyword>
<keyword evidence="7" id="KW-0479">Metal-binding</keyword>
<dbReference type="InterPro" id="IPR004469">
    <property type="entry name" value="PSP"/>
</dbReference>
<proteinExistence type="inferred from homology"/>
<comment type="similarity">
    <text evidence="3">Belongs to the HAD-like hydrolase superfamily. SerB family.</text>
</comment>
<protein>
    <recommendedName>
        <fullName evidence="5">Phosphoserine phosphatase</fullName>
        <ecNumber evidence="4">3.1.3.3</ecNumber>
    </recommendedName>
    <alternativeName>
        <fullName evidence="11">O-phosphoserine phosphohydrolase</fullName>
    </alternativeName>
</protein>
<evidence type="ECO:0000256" key="6">
    <source>
        <dbReference type="ARBA" id="ARBA00022605"/>
    </source>
</evidence>
<dbReference type="SUPFAM" id="SSF55021">
    <property type="entry name" value="ACT-like"/>
    <property type="match status" value="2"/>
</dbReference>
<evidence type="ECO:0000256" key="1">
    <source>
        <dbReference type="ARBA" id="ARBA00001946"/>
    </source>
</evidence>
<comment type="pathway">
    <text evidence="2">Amino-acid biosynthesis; L-serine biosynthesis; L-serine from 3-phospho-D-glycerate: step 3/3.</text>
</comment>
<dbReference type="EMBL" id="JACJFM010000019">
    <property type="protein sequence ID" value="MBB1487850.1"/>
    <property type="molecule type" value="Genomic_DNA"/>
</dbReference>
<evidence type="ECO:0000256" key="14">
    <source>
        <dbReference type="PIRSR" id="PIRSR604469-1"/>
    </source>
</evidence>
<comment type="catalytic activity">
    <reaction evidence="13">
        <text>O-phospho-D-serine + H2O = D-serine + phosphate</text>
        <dbReference type="Rhea" id="RHEA:24873"/>
        <dbReference type="ChEBI" id="CHEBI:15377"/>
        <dbReference type="ChEBI" id="CHEBI:35247"/>
        <dbReference type="ChEBI" id="CHEBI:43474"/>
        <dbReference type="ChEBI" id="CHEBI:58680"/>
        <dbReference type="EC" id="3.1.3.3"/>
    </reaction>
</comment>
<feature type="domain" description="ACT" evidence="15">
    <location>
        <begin position="6"/>
        <end position="81"/>
    </location>
</feature>
<dbReference type="InterPro" id="IPR036412">
    <property type="entry name" value="HAD-like_sf"/>
</dbReference>
<dbReference type="PANTHER" id="PTHR43344">
    <property type="entry name" value="PHOSPHOSERINE PHOSPHATASE"/>
    <property type="match status" value="1"/>
</dbReference>
<dbReference type="GO" id="GO:0000287">
    <property type="term" value="F:magnesium ion binding"/>
    <property type="evidence" value="ECO:0007669"/>
    <property type="project" value="TreeGrafter"/>
</dbReference>
<reference evidence="16 17" key="1">
    <citation type="submission" date="2020-08" db="EMBL/GenBank/DDBJ databases">
        <title>Oceanospirillum sp. nov. isolated from marine sediment.</title>
        <authorList>
            <person name="Ji X."/>
        </authorList>
    </citation>
    <scope>NUCLEOTIDE SEQUENCE [LARGE SCALE GENOMIC DNA]</scope>
    <source>
        <strain evidence="16 17">D5</strain>
    </source>
</reference>
<dbReference type="PROSITE" id="PS51671">
    <property type="entry name" value="ACT"/>
    <property type="match status" value="1"/>
</dbReference>
<dbReference type="CDD" id="cd04870">
    <property type="entry name" value="ACT_PSP_1"/>
    <property type="match status" value="1"/>
</dbReference>